<dbReference type="InterPro" id="IPR017517">
    <property type="entry name" value="Maleyloyr_isom"/>
</dbReference>
<evidence type="ECO:0000259" key="1">
    <source>
        <dbReference type="Pfam" id="PF11716"/>
    </source>
</evidence>
<comment type="caution">
    <text evidence="2">The sequence shown here is derived from an EMBL/GenBank/DDBJ whole genome shotgun (WGS) entry which is preliminary data.</text>
</comment>
<dbReference type="GO" id="GO:0046872">
    <property type="term" value="F:metal ion binding"/>
    <property type="evidence" value="ECO:0007669"/>
    <property type="project" value="InterPro"/>
</dbReference>
<dbReference type="InterPro" id="IPR034660">
    <property type="entry name" value="DinB/YfiT-like"/>
</dbReference>
<evidence type="ECO:0000313" key="2">
    <source>
        <dbReference type="EMBL" id="GLY69214.1"/>
    </source>
</evidence>
<sequence length="198" mass="21560">MSPTDADLKQHIHAERTRLADLLAGLRDEDWGRPSLCEGWRVREVVAHITMPFRINPLRFLPGLIGAGFSFNRYADRTARKDTARLSDAELLASLRANITHDWRPPGGGYAGALSHDTIHGLDITEPLGLPSPPVERLALVLAATNARSLSHFGIDLTGVQLRATDADVRLGDGEPIDLPAKDILLAISGRRPFPQAA</sequence>
<accession>A0A9W6R4A1</accession>
<dbReference type="NCBIfam" id="TIGR03083">
    <property type="entry name" value="maleylpyruvate isomerase family mycothiol-dependent enzyme"/>
    <property type="match status" value="1"/>
</dbReference>
<dbReference type="Proteomes" id="UP001165136">
    <property type="component" value="Unassembled WGS sequence"/>
</dbReference>
<dbReference type="Gene3D" id="1.20.120.450">
    <property type="entry name" value="dinb family like domain"/>
    <property type="match status" value="1"/>
</dbReference>
<reference evidence="2" key="1">
    <citation type="submission" date="2023-03" db="EMBL/GenBank/DDBJ databases">
        <title>Amycolatopsis taiwanensis NBRC 103393.</title>
        <authorList>
            <person name="Ichikawa N."/>
            <person name="Sato H."/>
            <person name="Tonouchi N."/>
        </authorList>
    </citation>
    <scope>NUCLEOTIDE SEQUENCE</scope>
    <source>
        <strain evidence="2">NBRC 103393</strain>
    </source>
</reference>
<dbReference type="EMBL" id="BSTI01000015">
    <property type="protein sequence ID" value="GLY69214.1"/>
    <property type="molecule type" value="Genomic_DNA"/>
</dbReference>
<dbReference type="SUPFAM" id="SSF109854">
    <property type="entry name" value="DinB/YfiT-like putative metalloenzymes"/>
    <property type="match status" value="1"/>
</dbReference>
<protein>
    <recommendedName>
        <fullName evidence="1">Mycothiol-dependent maleylpyruvate isomerase metal-binding domain-containing protein</fullName>
    </recommendedName>
</protein>
<dbReference type="RefSeq" id="WP_027944342.1">
    <property type="nucleotide sequence ID" value="NZ_BSTI01000015.1"/>
</dbReference>
<evidence type="ECO:0000313" key="3">
    <source>
        <dbReference type="Proteomes" id="UP001165136"/>
    </source>
</evidence>
<dbReference type="AlphaFoldDB" id="A0A9W6R4A1"/>
<dbReference type="InterPro" id="IPR024344">
    <property type="entry name" value="MDMPI_metal-binding"/>
</dbReference>
<name>A0A9W6R4A1_9PSEU</name>
<organism evidence="2 3">
    <name type="scientific">Amycolatopsis taiwanensis</name>
    <dbReference type="NCBI Taxonomy" id="342230"/>
    <lineage>
        <taxon>Bacteria</taxon>
        <taxon>Bacillati</taxon>
        <taxon>Actinomycetota</taxon>
        <taxon>Actinomycetes</taxon>
        <taxon>Pseudonocardiales</taxon>
        <taxon>Pseudonocardiaceae</taxon>
        <taxon>Amycolatopsis</taxon>
    </lineage>
</organism>
<keyword evidence="3" id="KW-1185">Reference proteome</keyword>
<proteinExistence type="predicted"/>
<feature type="domain" description="Mycothiol-dependent maleylpyruvate isomerase metal-binding" evidence="1">
    <location>
        <begin position="13"/>
        <end position="100"/>
    </location>
</feature>
<gene>
    <name evidence="2" type="ORF">Atai01_58330</name>
</gene>
<dbReference type="Pfam" id="PF11716">
    <property type="entry name" value="MDMPI_N"/>
    <property type="match status" value="1"/>
</dbReference>